<evidence type="ECO:0000256" key="1">
    <source>
        <dbReference type="SAM" id="MobiDB-lite"/>
    </source>
</evidence>
<feature type="compositionally biased region" description="Low complexity" evidence="1">
    <location>
        <begin position="77"/>
        <end position="92"/>
    </location>
</feature>
<dbReference type="InParanoid" id="A0A2P5F528"/>
<dbReference type="EMBL" id="JXTC01000061">
    <property type="protein sequence ID" value="PON92896.1"/>
    <property type="molecule type" value="Genomic_DNA"/>
</dbReference>
<protein>
    <submittedName>
        <fullName evidence="2">Uncharacterized protein</fullName>
    </submittedName>
</protein>
<evidence type="ECO:0000313" key="2">
    <source>
        <dbReference type="EMBL" id="PON92896.1"/>
    </source>
</evidence>
<comment type="caution">
    <text evidence="2">The sequence shown here is derived from an EMBL/GenBank/DDBJ whole genome shotgun (WGS) entry which is preliminary data.</text>
</comment>
<reference evidence="3" key="1">
    <citation type="submission" date="2016-06" db="EMBL/GenBank/DDBJ databases">
        <title>Parallel loss of symbiosis genes in relatives of nitrogen-fixing non-legume Parasponia.</title>
        <authorList>
            <person name="Van Velzen R."/>
            <person name="Holmer R."/>
            <person name="Bu F."/>
            <person name="Rutten L."/>
            <person name="Van Zeijl A."/>
            <person name="Liu W."/>
            <person name="Santuari L."/>
            <person name="Cao Q."/>
            <person name="Sharma T."/>
            <person name="Shen D."/>
            <person name="Roswanjaya Y."/>
            <person name="Wardhani T."/>
            <person name="Kalhor M.S."/>
            <person name="Jansen J."/>
            <person name="Van den Hoogen J."/>
            <person name="Gungor B."/>
            <person name="Hartog M."/>
            <person name="Hontelez J."/>
            <person name="Verver J."/>
            <person name="Yang W.-C."/>
            <person name="Schijlen E."/>
            <person name="Repin R."/>
            <person name="Schilthuizen M."/>
            <person name="Schranz E."/>
            <person name="Heidstra R."/>
            <person name="Miyata K."/>
            <person name="Fedorova E."/>
            <person name="Kohlen W."/>
            <person name="Bisseling T."/>
            <person name="Smit S."/>
            <person name="Geurts R."/>
        </authorList>
    </citation>
    <scope>NUCLEOTIDE SEQUENCE [LARGE SCALE GENOMIC DNA]</scope>
    <source>
        <strain evidence="3">cv. RG33-2</strain>
    </source>
</reference>
<name>A0A2P5F528_TREOI</name>
<dbReference type="Proteomes" id="UP000237000">
    <property type="component" value="Unassembled WGS sequence"/>
</dbReference>
<dbReference type="AlphaFoldDB" id="A0A2P5F528"/>
<organism evidence="2 3">
    <name type="scientific">Trema orientale</name>
    <name type="common">Charcoal tree</name>
    <name type="synonym">Celtis orientalis</name>
    <dbReference type="NCBI Taxonomy" id="63057"/>
    <lineage>
        <taxon>Eukaryota</taxon>
        <taxon>Viridiplantae</taxon>
        <taxon>Streptophyta</taxon>
        <taxon>Embryophyta</taxon>
        <taxon>Tracheophyta</taxon>
        <taxon>Spermatophyta</taxon>
        <taxon>Magnoliopsida</taxon>
        <taxon>eudicotyledons</taxon>
        <taxon>Gunneridae</taxon>
        <taxon>Pentapetalae</taxon>
        <taxon>rosids</taxon>
        <taxon>fabids</taxon>
        <taxon>Rosales</taxon>
        <taxon>Cannabaceae</taxon>
        <taxon>Trema</taxon>
    </lineage>
</organism>
<keyword evidence="3" id="KW-1185">Reference proteome</keyword>
<sequence length="137" mass="14951">MTNVRNRFRPWVSGIITSSVRSFHRKGRPLFSTRTPVARPSAWAPLKPASLFTSALMSPLFLSFSLPQLRSLSLSLSLTESSSRNSSDPSVSEAKRSEKSHNPTKQSSKHLRSAGLRHGSSPGFQVPATLTAKAFVS</sequence>
<gene>
    <name evidence="2" type="ORF">TorRG33x02_111750</name>
</gene>
<evidence type="ECO:0000313" key="3">
    <source>
        <dbReference type="Proteomes" id="UP000237000"/>
    </source>
</evidence>
<accession>A0A2P5F528</accession>
<feature type="region of interest" description="Disordered" evidence="1">
    <location>
        <begin position="77"/>
        <end position="125"/>
    </location>
</feature>
<proteinExistence type="predicted"/>